<dbReference type="Proteomes" id="UP001396334">
    <property type="component" value="Unassembled WGS sequence"/>
</dbReference>
<dbReference type="InterPro" id="IPR002100">
    <property type="entry name" value="TF_MADSbox"/>
</dbReference>
<proteinExistence type="predicted"/>
<keyword evidence="4" id="KW-0804">Transcription</keyword>
<evidence type="ECO:0000256" key="1">
    <source>
        <dbReference type="ARBA" id="ARBA00004123"/>
    </source>
</evidence>
<evidence type="ECO:0000256" key="5">
    <source>
        <dbReference type="ARBA" id="ARBA00023242"/>
    </source>
</evidence>
<dbReference type="InterPro" id="IPR036879">
    <property type="entry name" value="TF_MADSbox_sf"/>
</dbReference>
<organism evidence="7 8">
    <name type="scientific">Hibiscus sabdariffa</name>
    <name type="common">roselle</name>
    <dbReference type="NCBI Taxonomy" id="183260"/>
    <lineage>
        <taxon>Eukaryota</taxon>
        <taxon>Viridiplantae</taxon>
        <taxon>Streptophyta</taxon>
        <taxon>Embryophyta</taxon>
        <taxon>Tracheophyta</taxon>
        <taxon>Spermatophyta</taxon>
        <taxon>Magnoliopsida</taxon>
        <taxon>eudicotyledons</taxon>
        <taxon>Gunneridae</taxon>
        <taxon>Pentapetalae</taxon>
        <taxon>rosids</taxon>
        <taxon>malvids</taxon>
        <taxon>Malvales</taxon>
        <taxon>Malvaceae</taxon>
        <taxon>Malvoideae</taxon>
        <taxon>Hibiscus</taxon>
    </lineage>
</organism>
<keyword evidence="5" id="KW-0539">Nucleus</keyword>
<comment type="subcellular location">
    <subcellularLocation>
        <location evidence="1">Nucleus</location>
    </subcellularLocation>
</comment>
<evidence type="ECO:0000313" key="8">
    <source>
        <dbReference type="Proteomes" id="UP001396334"/>
    </source>
</evidence>
<comment type="caution">
    <text evidence="7">The sequence shown here is derived from an EMBL/GenBank/DDBJ whole genome shotgun (WGS) entry which is preliminary data.</text>
</comment>
<evidence type="ECO:0000259" key="6">
    <source>
        <dbReference type="PROSITE" id="PS50066"/>
    </source>
</evidence>
<dbReference type="SUPFAM" id="SSF55455">
    <property type="entry name" value="SRF-like"/>
    <property type="match status" value="1"/>
</dbReference>
<sequence length="82" mass="9068">MASSGKKTRGKQMIDMKIIEKEDEKLITLSKRRSGIYEKLKCNPHPLGELEVQMVNGAIAAARLGGNSFLLSRYNGISSGWD</sequence>
<accession>A0ABR2A6I7</accession>
<dbReference type="PROSITE" id="PS50066">
    <property type="entry name" value="MADS_BOX_2"/>
    <property type="match status" value="1"/>
</dbReference>
<feature type="domain" description="MADS-box" evidence="6">
    <location>
        <begin position="9"/>
        <end position="39"/>
    </location>
</feature>
<evidence type="ECO:0000256" key="3">
    <source>
        <dbReference type="ARBA" id="ARBA00023125"/>
    </source>
</evidence>
<evidence type="ECO:0000256" key="2">
    <source>
        <dbReference type="ARBA" id="ARBA00023015"/>
    </source>
</evidence>
<keyword evidence="2" id="KW-0805">Transcription regulation</keyword>
<keyword evidence="8" id="KW-1185">Reference proteome</keyword>
<reference evidence="7 8" key="1">
    <citation type="journal article" date="2024" name="G3 (Bethesda)">
        <title>Genome assembly of Hibiscus sabdariffa L. provides insights into metabolisms of medicinal natural products.</title>
        <authorList>
            <person name="Kim T."/>
        </authorList>
    </citation>
    <scope>NUCLEOTIDE SEQUENCE [LARGE SCALE GENOMIC DNA]</scope>
    <source>
        <strain evidence="7">TK-2024</strain>
        <tissue evidence="7">Old leaves</tissue>
    </source>
</reference>
<evidence type="ECO:0000313" key="7">
    <source>
        <dbReference type="EMBL" id="KAK8488596.1"/>
    </source>
</evidence>
<keyword evidence="3" id="KW-0238">DNA-binding</keyword>
<protein>
    <recommendedName>
        <fullName evidence="6">MADS-box domain-containing protein</fullName>
    </recommendedName>
</protein>
<dbReference type="EMBL" id="JBBPBN010000345">
    <property type="protein sequence ID" value="KAK8488596.1"/>
    <property type="molecule type" value="Genomic_DNA"/>
</dbReference>
<evidence type="ECO:0000256" key="4">
    <source>
        <dbReference type="ARBA" id="ARBA00023163"/>
    </source>
</evidence>
<name>A0ABR2A6I7_9ROSI</name>
<gene>
    <name evidence="7" type="ORF">V6N11_037874</name>
</gene>